<evidence type="ECO:0000259" key="6">
    <source>
        <dbReference type="PROSITE" id="PS50893"/>
    </source>
</evidence>
<evidence type="ECO:0000256" key="5">
    <source>
        <dbReference type="ARBA" id="ARBA00023122"/>
    </source>
</evidence>
<dbReference type="PROSITE" id="PS50893">
    <property type="entry name" value="ABC_TRANSPORTER_2"/>
    <property type="match status" value="1"/>
</dbReference>
<dbReference type="Proteomes" id="UP000182631">
    <property type="component" value="Unassembled WGS sequence"/>
</dbReference>
<evidence type="ECO:0000313" key="8">
    <source>
        <dbReference type="Proteomes" id="UP000182631"/>
    </source>
</evidence>
<dbReference type="InterPro" id="IPR003593">
    <property type="entry name" value="AAA+_ATPase"/>
</dbReference>
<dbReference type="GO" id="GO:0006970">
    <property type="term" value="P:response to osmotic stress"/>
    <property type="evidence" value="ECO:0007669"/>
    <property type="project" value="UniProtKB-ARBA"/>
</dbReference>
<dbReference type="Pfam" id="PF00005">
    <property type="entry name" value="ABC_tran"/>
    <property type="match status" value="1"/>
</dbReference>
<keyword evidence="4" id="KW-0067">ATP-binding</keyword>
<dbReference type="AlphaFoldDB" id="A0A165AGL2"/>
<accession>A0A165AGL2</accession>
<dbReference type="InterPro" id="IPR005892">
    <property type="entry name" value="Gly-betaine_transp_ATP-bd"/>
</dbReference>
<sequence length="351" mass="38798">MDEERQVIEARGVWKIFGERAEEVLRAVRQNSLHKAEVLERFGAVVAVRNIDFAVERGEIFCIMGLSGSGKSTLVRHINRLIQPTHGQILVNGQDMGALSAEELRALRASRIGMVFQNMALLPHRTVRDNIAFALELRNTDPFTRHQLANGLLETVGLAGYGDAIPSELSGGMQQRVGLARALAADPDILLMDEPFSALDPLIRRGLQDEFLALSRTMDKTTVFITHDLDEAMRMGSRIGIMRDGEMVQIGTPEDIILHPKDSYVADFVQGLSRLKLVFAHRIMERPETYNKAHGNLTDVDTWPQAHPKADLNSLVSLIVGQQCPIAIRDDGKLAGIVTKDALLKGIQGQS</sequence>
<dbReference type="Gene3D" id="3.40.50.300">
    <property type="entry name" value="P-loop containing nucleotide triphosphate hydrolases"/>
    <property type="match status" value="1"/>
</dbReference>
<dbReference type="NCBIfam" id="TIGR01186">
    <property type="entry name" value="proV"/>
    <property type="match status" value="1"/>
</dbReference>
<comment type="similarity">
    <text evidence="1">Belongs to the ABC transporter superfamily.</text>
</comment>
<evidence type="ECO:0000256" key="1">
    <source>
        <dbReference type="ARBA" id="ARBA00005417"/>
    </source>
</evidence>
<gene>
    <name evidence="7" type="ORF">FLM9_1324</name>
</gene>
<keyword evidence="3" id="KW-0547">Nucleotide-binding</keyword>
<reference evidence="8" key="1">
    <citation type="submission" date="2016-02" db="EMBL/GenBank/DDBJ databases">
        <authorList>
            <person name="liu f."/>
        </authorList>
    </citation>
    <scope>NUCLEOTIDE SEQUENCE [LARGE SCALE GENOMIC DNA]</scope>
</reference>
<proteinExistence type="inferred from homology"/>
<organism evidence="7 8">
    <name type="scientific">Candidatus Synechococcus spongiarum</name>
    <dbReference type="NCBI Taxonomy" id="431041"/>
    <lineage>
        <taxon>Bacteria</taxon>
        <taxon>Bacillati</taxon>
        <taxon>Cyanobacteriota</taxon>
        <taxon>Cyanophyceae</taxon>
        <taxon>Synechococcales</taxon>
        <taxon>Synechococcaceae</taxon>
        <taxon>Synechococcus</taxon>
    </lineage>
</organism>
<dbReference type="SMART" id="SM00382">
    <property type="entry name" value="AAA"/>
    <property type="match status" value="1"/>
</dbReference>
<dbReference type="SUPFAM" id="SSF52540">
    <property type="entry name" value="P-loop containing nucleoside triphosphate hydrolases"/>
    <property type="match status" value="1"/>
</dbReference>
<evidence type="ECO:0000313" key="7">
    <source>
        <dbReference type="EMBL" id="SAY39254.1"/>
    </source>
</evidence>
<dbReference type="EMBL" id="FITM01000145">
    <property type="protein sequence ID" value="SAY39254.1"/>
    <property type="molecule type" value="Genomic_DNA"/>
</dbReference>
<evidence type="ECO:0000256" key="4">
    <source>
        <dbReference type="ARBA" id="ARBA00022840"/>
    </source>
</evidence>
<dbReference type="RefSeq" id="WP_218969745.1">
    <property type="nucleotide sequence ID" value="NZ_FITM01000145.1"/>
</dbReference>
<dbReference type="PROSITE" id="PS00211">
    <property type="entry name" value="ABC_TRANSPORTER_1"/>
    <property type="match status" value="1"/>
</dbReference>
<name>A0A165AGL2_9SYNE</name>
<evidence type="ECO:0000256" key="2">
    <source>
        <dbReference type="ARBA" id="ARBA00022448"/>
    </source>
</evidence>
<feature type="domain" description="ABC transporter" evidence="6">
    <location>
        <begin position="28"/>
        <end position="269"/>
    </location>
</feature>
<dbReference type="InterPro" id="IPR017871">
    <property type="entry name" value="ABC_transporter-like_CS"/>
</dbReference>
<dbReference type="GO" id="GO:0031460">
    <property type="term" value="P:glycine betaine transport"/>
    <property type="evidence" value="ECO:0007669"/>
    <property type="project" value="InterPro"/>
</dbReference>
<dbReference type="FunFam" id="3.40.50.300:FF:000201">
    <property type="entry name" value="Glycine betaine/L-proline ABC transporter ATP-binding protein"/>
    <property type="match status" value="1"/>
</dbReference>
<dbReference type="GO" id="GO:0016887">
    <property type="term" value="F:ATP hydrolysis activity"/>
    <property type="evidence" value="ECO:0007669"/>
    <property type="project" value="InterPro"/>
</dbReference>
<keyword evidence="2" id="KW-0813">Transport</keyword>
<protein>
    <submittedName>
        <fullName evidence="7">L-proline glycine betaine ABC transport system permease protein ProV (TC 3.A.1.12.1)</fullName>
    </submittedName>
</protein>
<dbReference type="PANTHER" id="PTHR43869:SF1">
    <property type="entry name" value="GLYCINE BETAINE_PROLINE BETAINE TRANSPORT SYSTEM ATP-BINDING PROTEIN PROV"/>
    <property type="match status" value="1"/>
</dbReference>
<dbReference type="InterPro" id="IPR051921">
    <property type="entry name" value="ABC_osmolyte_uptake_ATP-bind"/>
</dbReference>
<dbReference type="InterPro" id="IPR027417">
    <property type="entry name" value="P-loop_NTPase"/>
</dbReference>
<keyword evidence="8" id="KW-1185">Reference proteome</keyword>
<evidence type="ECO:0000256" key="3">
    <source>
        <dbReference type="ARBA" id="ARBA00022741"/>
    </source>
</evidence>
<dbReference type="InterPro" id="IPR003439">
    <property type="entry name" value="ABC_transporter-like_ATP-bd"/>
</dbReference>
<keyword evidence="5" id="KW-0129">CBS domain</keyword>
<dbReference type="GO" id="GO:0005524">
    <property type="term" value="F:ATP binding"/>
    <property type="evidence" value="ECO:0007669"/>
    <property type="project" value="UniProtKB-KW"/>
</dbReference>
<dbReference type="GO" id="GO:0016020">
    <property type="term" value="C:membrane"/>
    <property type="evidence" value="ECO:0007669"/>
    <property type="project" value="InterPro"/>
</dbReference>
<dbReference type="PANTHER" id="PTHR43869">
    <property type="entry name" value="GLYCINE BETAINE/PROLINE BETAINE TRANSPORT SYSTEM ATP-BINDING PROTEIN PROV"/>
    <property type="match status" value="1"/>
</dbReference>
<dbReference type="CDD" id="cd03294">
    <property type="entry name" value="ABC_Pro_Gly_Betaine"/>
    <property type="match status" value="1"/>
</dbReference>